<gene>
    <name evidence="6" type="ORF">SAMN05660991_02362</name>
</gene>
<dbReference type="PANTHER" id="PTHR30024">
    <property type="entry name" value="ALIPHATIC SULFONATES-BINDING PROTEIN-RELATED"/>
    <property type="match status" value="1"/>
</dbReference>
<dbReference type="Pfam" id="PF09084">
    <property type="entry name" value="NMT1"/>
    <property type="match status" value="1"/>
</dbReference>
<accession>A0A1H8TKE3</accession>
<name>A0A1H8TKE3_9ACTN</name>
<comment type="subcellular location">
    <subcellularLocation>
        <location evidence="1">Periplasm</location>
    </subcellularLocation>
</comment>
<evidence type="ECO:0000256" key="2">
    <source>
        <dbReference type="ARBA" id="ARBA00010742"/>
    </source>
</evidence>
<comment type="similarity">
    <text evidence="2">Belongs to the bacterial solute-binding protein SsuA/TauA family.</text>
</comment>
<evidence type="ECO:0000256" key="3">
    <source>
        <dbReference type="ARBA" id="ARBA00022729"/>
    </source>
</evidence>
<dbReference type="SUPFAM" id="SSF53850">
    <property type="entry name" value="Periplasmic binding protein-like II"/>
    <property type="match status" value="1"/>
</dbReference>
<evidence type="ECO:0000313" key="7">
    <source>
        <dbReference type="Proteomes" id="UP000198960"/>
    </source>
</evidence>
<dbReference type="OrthoDB" id="8877897at2"/>
<keyword evidence="7" id="KW-1185">Reference proteome</keyword>
<feature type="domain" description="SsuA/THI5-like" evidence="5">
    <location>
        <begin position="52"/>
        <end position="260"/>
    </location>
</feature>
<sequence>MRARPVLAALAAATVLVGATACGSSDEVRTAADGTVTLRYQGWANQVTLPELAEHLGYLEGVGLEWAGNTTSGPQDIQAAASGAVEFGGAFDGAVAKLATSGAPVTAVVAYYGSDADAYNGFYVLEDSPIADARDLIGKKVGVNTLGGHNEAVIDTWLLEEGLSWEEVQQVQLVPLPPPNIDSALRHGQIDVAALSGQFRDQTLATGGVRALFTDSEIFGDFNAGTYVFRDDFIAEYPEAVEAFVDGVARAIEWTRTTPHDEIIATYTTIIEQRNRNESTDSLQYWRSTGVATEGGVIEDTDFTRWSAWLERTGALDEGGLDPGSIYTNEYNPYATDGDA</sequence>
<evidence type="ECO:0000256" key="4">
    <source>
        <dbReference type="SAM" id="SignalP"/>
    </source>
</evidence>
<feature type="chain" id="PRO_5011480352" evidence="4">
    <location>
        <begin position="22"/>
        <end position="340"/>
    </location>
</feature>
<dbReference type="AlphaFoldDB" id="A0A1H8TKE3"/>
<evidence type="ECO:0000259" key="5">
    <source>
        <dbReference type="Pfam" id="PF09084"/>
    </source>
</evidence>
<dbReference type="Gene3D" id="3.40.190.10">
    <property type="entry name" value="Periplasmic binding protein-like II"/>
    <property type="match status" value="2"/>
</dbReference>
<dbReference type="PROSITE" id="PS51257">
    <property type="entry name" value="PROKAR_LIPOPROTEIN"/>
    <property type="match status" value="1"/>
</dbReference>
<dbReference type="PANTHER" id="PTHR30024:SF47">
    <property type="entry name" value="TAURINE-BINDING PERIPLASMIC PROTEIN"/>
    <property type="match status" value="1"/>
</dbReference>
<dbReference type="GO" id="GO:0042597">
    <property type="term" value="C:periplasmic space"/>
    <property type="evidence" value="ECO:0007669"/>
    <property type="project" value="UniProtKB-SubCell"/>
</dbReference>
<dbReference type="STRING" id="673521.SAMN05660991_02362"/>
<dbReference type="EMBL" id="FOEE01000006">
    <property type="protein sequence ID" value="SEO91540.1"/>
    <property type="molecule type" value="Genomic_DNA"/>
</dbReference>
<dbReference type="InterPro" id="IPR015168">
    <property type="entry name" value="SsuA/THI5"/>
</dbReference>
<organism evidence="6 7">
    <name type="scientific">Trujillonella endophytica</name>
    <dbReference type="NCBI Taxonomy" id="673521"/>
    <lineage>
        <taxon>Bacteria</taxon>
        <taxon>Bacillati</taxon>
        <taxon>Actinomycetota</taxon>
        <taxon>Actinomycetes</taxon>
        <taxon>Geodermatophilales</taxon>
        <taxon>Geodermatophilaceae</taxon>
        <taxon>Trujillonella</taxon>
    </lineage>
</organism>
<reference evidence="7" key="1">
    <citation type="submission" date="2016-10" db="EMBL/GenBank/DDBJ databases">
        <authorList>
            <person name="Varghese N."/>
            <person name="Submissions S."/>
        </authorList>
    </citation>
    <scope>NUCLEOTIDE SEQUENCE [LARGE SCALE GENOMIC DNA]</scope>
    <source>
        <strain evidence="7">DSM 45413</strain>
    </source>
</reference>
<dbReference type="RefSeq" id="WP_091943279.1">
    <property type="nucleotide sequence ID" value="NZ_FOEE01000006.1"/>
</dbReference>
<keyword evidence="3 4" id="KW-0732">Signal</keyword>
<dbReference type="Proteomes" id="UP000198960">
    <property type="component" value="Unassembled WGS sequence"/>
</dbReference>
<evidence type="ECO:0000256" key="1">
    <source>
        <dbReference type="ARBA" id="ARBA00004418"/>
    </source>
</evidence>
<feature type="signal peptide" evidence="4">
    <location>
        <begin position="1"/>
        <end position="21"/>
    </location>
</feature>
<evidence type="ECO:0000313" key="6">
    <source>
        <dbReference type="EMBL" id="SEO91540.1"/>
    </source>
</evidence>
<proteinExistence type="inferred from homology"/>
<protein>
    <submittedName>
        <fullName evidence="6">ABC-type nitrate/sulfonate/bicarbonate transport system, substrate-binding protein</fullName>
    </submittedName>
</protein>